<dbReference type="AlphaFoldDB" id="A0A9D9D8W8"/>
<evidence type="ECO:0000256" key="1">
    <source>
        <dbReference type="SAM" id="MobiDB-lite"/>
    </source>
</evidence>
<feature type="compositionally biased region" description="Low complexity" evidence="1">
    <location>
        <begin position="31"/>
        <end position="74"/>
    </location>
</feature>
<evidence type="ECO:0000313" key="2">
    <source>
        <dbReference type="EMBL" id="MBO8415249.1"/>
    </source>
</evidence>
<organism evidence="2 3">
    <name type="scientific">Candidatus Avisuccinivibrio stercorigallinarum</name>
    <dbReference type="NCBI Taxonomy" id="2840704"/>
    <lineage>
        <taxon>Bacteria</taxon>
        <taxon>Pseudomonadati</taxon>
        <taxon>Pseudomonadota</taxon>
        <taxon>Gammaproteobacteria</taxon>
        <taxon>Aeromonadales</taxon>
        <taxon>Succinivibrionaceae</taxon>
        <taxon>Succinivibrionaceae incertae sedis</taxon>
        <taxon>Candidatus Avisuccinivibrio</taxon>
    </lineage>
</organism>
<accession>A0A9D9D8W8</accession>
<evidence type="ECO:0000313" key="3">
    <source>
        <dbReference type="Proteomes" id="UP000823631"/>
    </source>
</evidence>
<feature type="non-terminal residue" evidence="2">
    <location>
        <position position="111"/>
    </location>
</feature>
<dbReference type="EMBL" id="JADINH010000048">
    <property type="protein sequence ID" value="MBO8415249.1"/>
    <property type="molecule type" value="Genomic_DNA"/>
</dbReference>
<name>A0A9D9D8W8_9GAMM</name>
<reference evidence="2" key="1">
    <citation type="submission" date="2020-10" db="EMBL/GenBank/DDBJ databases">
        <authorList>
            <person name="Gilroy R."/>
        </authorList>
    </citation>
    <scope>NUCLEOTIDE SEQUENCE</scope>
    <source>
        <strain evidence="2">17213</strain>
    </source>
</reference>
<reference evidence="2" key="2">
    <citation type="journal article" date="2021" name="PeerJ">
        <title>Extensive microbial diversity within the chicken gut microbiome revealed by metagenomics and culture.</title>
        <authorList>
            <person name="Gilroy R."/>
            <person name="Ravi A."/>
            <person name="Getino M."/>
            <person name="Pursley I."/>
            <person name="Horton D.L."/>
            <person name="Alikhan N.F."/>
            <person name="Baker D."/>
            <person name="Gharbi K."/>
            <person name="Hall N."/>
            <person name="Watson M."/>
            <person name="Adriaenssens E.M."/>
            <person name="Foster-Nyarko E."/>
            <person name="Jarju S."/>
            <person name="Secka A."/>
            <person name="Antonio M."/>
            <person name="Oren A."/>
            <person name="Chaudhuri R.R."/>
            <person name="La Ragione R."/>
            <person name="Hildebrand F."/>
            <person name="Pallen M.J."/>
        </authorList>
    </citation>
    <scope>NUCLEOTIDE SEQUENCE</scope>
    <source>
        <strain evidence="2">17213</strain>
    </source>
</reference>
<dbReference type="Proteomes" id="UP000823631">
    <property type="component" value="Unassembled WGS sequence"/>
</dbReference>
<protein>
    <submittedName>
        <fullName evidence="2">Uncharacterized protein</fullName>
    </submittedName>
</protein>
<gene>
    <name evidence="2" type="ORF">IAB19_02580</name>
</gene>
<proteinExistence type="predicted"/>
<sequence>MSADKLQRTGLTPYTYAAVKAQAADLLAELTTEPSSGSSEAAGAALAAAAAQAAVQEQSAAPAEKSAEPAASSQTAVHSRAPVNPALRLKHNHRHRSPAEAMQAALAHQPE</sequence>
<comment type="caution">
    <text evidence="2">The sequence shown here is derived from an EMBL/GenBank/DDBJ whole genome shotgun (WGS) entry which is preliminary data.</text>
</comment>
<feature type="region of interest" description="Disordered" evidence="1">
    <location>
        <begin position="31"/>
        <end position="111"/>
    </location>
</feature>